<dbReference type="GO" id="GO:0005524">
    <property type="term" value="F:ATP binding"/>
    <property type="evidence" value="ECO:0007669"/>
    <property type="project" value="UniProtKB-KW"/>
</dbReference>
<keyword evidence="7" id="KW-1185">Reference proteome</keyword>
<evidence type="ECO:0000256" key="2">
    <source>
        <dbReference type="ARBA" id="ARBA00022448"/>
    </source>
</evidence>
<dbReference type="InterPro" id="IPR003593">
    <property type="entry name" value="AAA+_ATPase"/>
</dbReference>
<evidence type="ECO:0000313" key="7">
    <source>
        <dbReference type="Proteomes" id="UP000277108"/>
    </source>
</evidence>
<evidence type="ECO:0000259" key="5">
    <source>
        <dbReference type="PROSITE" id="PS50893"/>
    </source>
</evidence>
<dbReference type="InterPro" id="IPR003439">
    <property type="entry name" value="ABC_transporter-like_ATP-bd"/>
</dbReference>
<dbReference type="PROSITE" id="PS50893">
    <property type="entry name" value="ABC_TRANSPORTER_2"/>
    <property type="match status" value="1"/>
</dbReference>
<dbReference type="PROSITE" id="PS00211">
    <property type="entry name" value="ABC_TRANSPORTER_1"/>
    <property type="match status" value="1"/>
</dbReference>
<gene>
    <name evidence="6" type="ORF">EDD62_0829</name>
</gene>
<dbReference type="InterPro" id="IPR027417">
    <property type="entry name" value="P-loop_NTPase"/>
</dbReference>
<accession>A0A3N5BKF3</accession>
<evidence type="ECO:0000256" key="4">
    <source>
        <dbReference type="ARBA" id="ARBA00022840"/>
    </source>
</evidence>
<dbReference type="Pfam" id="PF00005">
    <property type="entry name" value="ABC_tran"/>
    <property type="match status" value="1"/>
</dbReference>
<dbReference type="InterPro" id="IPR017871">
    <property type="entry name" value="ABC_transporter-like_CS"/>
</dbReference>
<feature type="domain" description="ABC transporter" evidence="5">
    <location>
        <begin position="41"/>
        <end position="269"/>
    </location>
</feature>
<evidence type="ECO:0000256" key="3">
    <source>
        <dbReference type="ARBA" id="ARBA00022741"/>
    </source>
</evidence>
<dbReference type="PANTHER" id="PTHR43335">
    <property type="entry name" value="ABC TRANSPORTER, ATP-BINDING PROTEIN"/>
    <property type="match status" value="1"/>
</dbReference>
<evidence type="ECO:0000256" key="1">
    <source>
        <dbReference type="ARBA" id="ARBA00005417"/>
    </source>
</evidence>
<dbReference type="Proteomes" id="UP000277108">
    <property type="component" value="Unassembled WGS sequence"/>
</dbReference>
<dbReference type="GO" id="GO:0016887">
    <property type="term" value="F:ATP hydrolysis activity"/>
    <property type="evidence" value="ECO:0007669"/>
    <property type="project" value="InterPro"/>
</dbReference>
<dbReference type="PANTHER" id="PTHR43335:SF4">
    <property type="entry name" value="ABC TRANSPORTER, ATP-BINDING PROTEIN"/>
    <property type="match status" value="1"/>
</dbReference>
<dbReference type="Gene3D" id="3.40.50.300">
    <property type="entry name" value="P-loop containing nucleotide triphosphate hydrolases"/>
    <property type="match status" value="1"/>
</dbReference>
<comment type="similarity">
    <text evidence="1">Belongs to the ABC transporter superfamily.</text>
</comment>
<evidence type="ECO:0000313" key="6">
    <source>
        <dbReference type="EMBL" id="RPF58187.1"/>
    </source>
</evidence>
<keyword evidence="4 6" id="KW-0067">ATP-binding</keyword>
<dbReference type="EMBL" id="RKRK01000002">
    <property type="protein sequence ID" value="RPF58187.1"/>
    <property type="molecule type" value="Genomic_DNA"/>
</dbReference>
<dbReference type="SMART" id="SM00382">
    <property type="entry name" value="AAA"/>
    <property type="match status" value="1"/>
</dbReference>
<protein>
    <submittedName>
        <fullName evidence="6">ABC-2 type transport system ATP-binding protein</fullName>
    </submittedName>
</protein>
<name>A0A3N5BKF3_9BACL</name>
<proteinExistence type="inferred from homology"/>
<comment type="caution">
    <text evidence="6">The sequence shown here is derived from an EMBL/GenBank/DDBJ whole genome shotgun (WGS) entry which is preliminary data.</text>
</comment>
<organism evidence="6 7">
    <name type="scientific">Abyssicoccus albus</name>
    <dbReference type="NCBI Taxonomy" id="1817405"/>
    <lineage>
        <taxon>Bacteria</taxon>
        <taxon>Bacillati</taxon>
        <taxon>Bacillota</taxon>
        <taxon>Bacilli</taxon>
        <taxon>Bacillales</taxon>
        <taxon>Abyssicoccaceae</taxon>
    </lineage>
</organism>
<keyword evidence="3" id="KW-0547">Nucleotide-binding</keyword>
<reference evidence="6 7" key="1">
    <citation type="submission" date="2018-11" db="EMBL/GenBank/DDBJ databases">
        <title>Genomic Encyclopedia of Type Strains, Phase IV (KMG-IV): sequencing the most valuable type-strain genomes for metagenomic binning, comparative biology and taxonomic classification.</title>
        <authorList>
            <person name="Goeker M."/>
        </authorList>
    </citation>
    <scope>NUCLEOTIDE SEQUENCE [LARGE SCALE GENOMIC DNA]</scope>
    <source>
        <strain evidence="6 7">DSM 29158</strain>
    </source>
</reference>
<dbReference type="AlphaFoldDB" id="A0A3N5BKF3"/>
<dbReference type="SUPFAM" id="SSF52540">
    <property type="entry name" value="P-loop containing nucleoside triphosphate hydrolases"/>
    <property type="match status" value="1"/>
</dbReference>
<keyword evidence="2" id="KW-0813">Transport</keyword>
<sequence length="341" mass="38539">MTYIEIDMGSNKNMLRYVCEKIQGGLKLMEEKIQRSVEPSLELVQVNKKIGSKHIIKDVSFEVFPGEVFGFLGPNGAGKTTTIRMLVGLTKMSSGKVYIQGHDIEKEHKNAMEHVGAIVENPEMYNYLTGYQNLKHYARMHGGITKERIDEVVKLVRLGNRIHDKVKKYSLGMKQRLGIAQALLHKPSLLILDEPTNGLDPAGIHEIRDYIRRLAREEGMAVVVSSHILSEMELMCDRIGIIKNGKVVDVQKTNELGDHDQSIIIEAKEVEPLLQLLEQHFEIKKVDGNEVTIVASRQQIPPIIKACLDRNIVLYQIYIGKSSLEERFLSMTKDEEGVQIG</sequence>